<proteinExistence type="predicted"/>
<protein>
    <submittedName>
        <fullName evidence="9">ATPase AAA</fullName>
    </submittedName>
</protein>
<dbReference type="PROSITE" id="PS50006">
    <property type="entry name" value="FHA_DOMAIN"/>
    <property type="match status" value="1"/>
</dbReference>
<keyword evidence="5" id="KW-0804">Transcription</keyword>
<dbReference type="Gene3D" id="2.60.200.20">
    <property type="match status" value="1"/>
</dbReference>
<dbReference type="SUPFAM" id="SSF46689">
    <property type="entry name" value="Homeodomain-like"/>
    <property type="match status" value="1"/>
</dbReference>
<dbReference type="OrthoDB" id="5485507at2"/>
<dbReference type="CDD" id="cd00009">
    <property type="entry name" value="AAA"/>
    <property type="match status" value="1"/>
</dbReference>
<dbReference type="PANTHER" id="PTHR32071:SF57">
    <property type="entry name" value="C4-DICARBOXYLATE TRANSPORT TRANSCRIPTIONAL REGULATORY PROTEIN DCTD"/>
    <property type="match status" value="1"/>
</dbReference>
<feature type="domain" description="Sigma-54 factor interaction" evidence="8">
    <location>
        <begin position="150"/>
        <end position="378"/>
    </location>
</feature>
<feature type="domain" description="FHA" evidence="7">
    <location>
        <begin position="61"/>
        <end position="110"/>
    </location>
</feature>
<evidence type="ECO:0000256" key="1">
    <source>
        <dbReference type="ARBA" id="ARBA00022741"/>
    </source>
</evidence>
<dbReference type="Gene3D" id="1.10.10.60">
    <property type="entry name" value="Homeodomain-like"/>
    <property type="match status" value="1"/>
</dbReference>
<dbReference type="InterPro" id="IPR002197">
    <property type="entry name" value="HTH_Fis"/>
</dbReference>
<evidence type="ECO:0000256" key="6">
    <source>
        <dbReference type="SAM" id="MobiDB-lite"/>
    </source>
</evidence>
<dbReference type="InterPro" id="IPR009057">
    <property type="entry name" value="Homeodomain-like_sf"/>
</dbReference>
<evidence type="ECO:0000313" key="9">
    <source>
        <dbReference type="EMBL" id="AUX40066.1"/>
    </source>
</evidence>
<keyword evidence="3" id="KW-0805">Transcription regulation</keyword>
<dbReference type="CDD" id="cd00060">
    <property type="entry name" value="FHA"/>
    <property type="match status" value="1"/>
</dbReference>
<evidence type="ECO:0000313" key="10">
    <source>
        <dbReference type="Proteomes" id="UP000238348"/>
    </source>
</evidence>
<dbReference type="Gene3D" id="3.40.50.300">
    <property type="entry name" value="P-loop containing nucleotide triphosphate hydrolases"/>
    <property type="match status" value="1"/>
</dbReference>
<evidence type="ECO:0000256" key="5">
    <source>
        <dbReference type="ARBA" id="ARBA00023163"/>
    </source>
</evidence>
<dbReference type="GO" id="GO:0006355">
    <property type="term" value="P:regulation of DNA-templated transcription"/>
    <property type="evidence" value="ECO:0007669"/>
    <property type="project" value="InterPro"/>
</dbReference>
<feature type="region of interest" description="Disordered" evidence="6">
    <location>
        <begin position="382"/>
        <end position="403"/>
    </location>
</feature>
<dbReference type="AlphaFoldDB" id="A0A2L0EL90"/>
<evidence type="ECO:0000256" key="4">
    <source>
        <dbReference type="ARBA" id="ARBA00023125"/>
    </source>
</evidence>
<dbReference type="PROSITE" id="PS00675">
    <property type="entry name" value="SIGMA54_INTERACT_1"/>
    <property type="match status" value="1"/>
</dbReference>
<dbReference type="SUPFAM" id="SSF49879">
    <property type="entry name" value="SMAD/FHA domain"/>
    <property type="match status" value="1"/>
</dbReference>
<accession>A0A2L0EL90</accession>
<dbReference type="InterPro" id="IPR025943">
    <property type="entry name" value="Sigma_54_int_dom_ATP-bd_2"/>
</dbReference>
<dbReference type="InterPro" id="IPR025944">
    <property type="entry name" value="Sigma_54_int_dom_CS"/>
</dbReference>
<keyword evidence="2" id="KW-0067">ATP-binding</keyword>
<dbReference type="PRINTS" id="PR01590">
    <property type="entry name" value="HTHFIS"/>
</dbReference>
<dbReference type="InterPro" id="IPR032030">
    <property type="entry name" value="YscD_cytoplasmic_dom"/>
</dbReference>
<dbReference type="SMART" id="SM00240">
    <property type="entry name" value="FHA"/>
    <property type="match status" value="1"/>
</dbReference>
<dbReference type="SUPFAM" id="SSF52540">
    <property type="entry name" value="P-loop containing nucleoside triphosphate hydrolases"/>
    <property type="match status" value="1"/>
</dbReference>
<dbReference type="Gene3D" id="1.10.8.60">
    <property type="match status" value="1"/>
</dbReference>
<dbReference type="EMBL" id="CP012673">
    <property type="protein sequence ID" value="AUX40066.1"/>
    <property type="molecule type" value="Genomic_DNA"/>
</dbReference>
<dbReference type="PROSITE" id="PS00676">
    <property type="entry name" value="SIGMA54_INTERACT_2"/>
    <property type="match status" value="1"/>
</dbReference>
<dbReference type="PROSITE" id="PS50045">
    <property type="entry name" value="SIGMA54_INTERACT_4"/>
    <property type="match status" value="1"/>
</dbReference>
<dbReference type="Pfam" id="PF16697">
    <property type="entry name" value="Yop-YscD_cpl"/>
    <property type="match status" value="1"/>
</dbReference>
<dbReference type="InterPro" id="IPR000253">
    <property type="entry name" value="FHA_dom"/>
</dbReference>
<dbReference type="FunFam" id="3.40.50.300:FF:000006">
    <property type="entry name" value="DNA-binding transcriptional regulator NtrC"/>
    <property type="match status" value="1"/>
</dbReference>
<reference evidence="9 10" key="1">
    <citation type="submission" date="2015-09" db="EMBL/GenBank/DDBJ databases">
        <title>Sorangium comparison.</title>
        <authorList>
            <person name="Zaburannyi N."/>
            <person name="Bunk B."/>
            <person name="Overmann J."/>
            <person name="Mueller R."/>
        </authorList>
    </citation>
    <scope>NUCLEOTIDE SEQUENCE [LARGE SCALE GENOMIC DNA]</scope>
    <source>
        <strain evidence="9 10">So ce26</strain>
    </source>
</reference>
<dbReference type="PROSITE" id="PS00688">
    <property type="entry name" value="SIGMA54_INTERACT_3"/>
    <property type="match status" value="1"/>
</dbReference>
<dbReference type="Pfam" id="PF02954">
    <property type="entry name" value="HTH_8"/>
    <property type="match status" value="1"/>
</dbReference>
<dbReference type="InterPro" id="IPR008984">
    <property type="entry name" value="SMAD_FHA_dom_sf"/>
</dbReference>
<dbReference type="GO" id="GO:0005524">
    <property type="term" value="F:ATP binding"/>
    <property type="evidence" value="ECO:0007669"/>
    <property type="project" value="UniProtKB-KW"/>
</dbReference>
<feature type="compositionally biased region" description="Low complexity" evidence="6">
    <location>
        <begin position="393"/>
        <end position="403"/>
    </location>
</feature>
<gene>
    <name evidence="9" type="ORF">SOCE26_014620</name>
</gene>
<dbReference type="InterPro" id="IPR027417">
    <property type="entry name" value="P-loop_NTPase"/>
</dbReference>
<keyword evidence="1" id="KW-0547">Nucleotide-binding</keyword>
<dbReference type="Proteomes" id="UP000238348">
    <property type="component" value="Chromosome"/>
</dbReference>
<keyword evidence="4" id="KW-0238">DNA-binding</keyword>
<evidence type="ECO:0000256" key="2">
    <source>
        <dbReference type="ARBA" id="ARBA00022840"/>
    </source>
</evidence>
<evidence type="ECO:0000259" key="7">
    <source>
        <dbReference type="PROSITE" id="PS50006"/>
    </source>
</evidence>
<organism evidence="9 10">
    <name type="scientific">Sorangium cellulosum</name>
    <name type="common">Polyangium cellulosum</name>
    <dbReference type="NCBI Taxonomy" id="56"/>
    <lineage>
        <taxon>Bacteria</taxon>
        <taxon>Pseudomonadati</taxon>
        <taxon>Myxococcota</taxon>
        <taxon>Polyangia</taxon>
        <taxon>Polyangiales</taxon>
        <taxon>Polyangiaceae</taxon>
        <taxon>Sorangium</taxon>
    </lineage>
</organism>
<evidence type="ECO:0000256" key="3">
    <source>
        <dbReference type="ARBA" id="ARBA00023015"/>
    </source>
</evidence>
<dbReference type="InterPro" id="IPR002078">
    <property type="entry name" value="Sigma_54_int"/>
</dbReference>
<dbReference type="GO" id="GO:0043565">
    <property type="term" value="F:sequence-specific DNA binding"/>
    <property type="evidence" value="ECO:0007669"/>
    <property type="project" value="InterPro"/>
</dbReference>
<dbReference type="Pfam" id="PF00158">
    <property type="entry name" value="Sigma54_activat"/>
    <property type="match status" value="1"/>
</dbReference>
<dbReference type="InterPro" id="IPR058031">
    <property type="entry name" value="AAA_lid_NorR"/>
</dbReference>
<dbReference type="PANTHER" id="PTHR32071">
    <property type="entry name" value="TRANSCRIPTIONAL REGULATORY PROTEIN"/>
    <property type="match status" value="1"/>
</dbReference>
<evidence type="ECO:0000259" key="8">
    <source>
        <dbReference type="PROSITE" id="PS50045"/>
    </source>
</evidence>
<dbReference type="Pfam" id="PF25601">
    <property type="entry name" value="AAA_lid_14"/>
    <property type="match status" value="1"/>
</dbReference>
<dbReference type="SMART" id="SM00382">
    <property type="entry name" value="AAA"/>
    <property type="match status" value="1"/>
</dbReference>
<dbReference type="InterPro" id="IPR003593">
    <property type="entry name" value="AAA+_ATPase"/>
</dbReference>
<name>A0A2L0EL90_SORCE</name>
<dbReference type="InterPro" id="IPR025662">
    <property type="entry name" value="Sigma_54_int_dom_ATP-bd_1"/>
</dbReference>
<sequence>MPAEDTPAPALYAYTGRVAEELTQPLAREGGAFKLASRKIRVEVVDGPDRGLVVELPGPEARVGLGRECDLVLKDPTVSRLHLVVRVEGERIRVIDAGSRNGTAVDGVEVHDAYARPDAAIVVGGTTMRLRMLNDVIELPLSERERFGGMLGRSVAMRRLFAVLERVAATDATVLVEGETGTGKELVAEALHEESPRQGGPFVVFDCSAVSATLIESELFGHVRGAFTGAVSERPGAFEAADGGTLFLDEIGELPLDLQPKLLRALERREVRRVGANVPRRVDVRIVAATNRNLAREVERGKFREDLYYRLAVIQVALPPLRERQGDVPLLVRRFEEELRPRSGSPPPLSEEVVAALAARSWPGNVRELRNAVARALSLGTAGSAGGPPSPAAPSGGAQGAPAVDLNEPLLAGRERVAEAYEKAYLDAALKQTGGNVSRAAELARVNRKLIQRAMKRYGLRGDGEDAEVQGEAPRERS</sequence>